<dbReference type="AlphaFoldDB" id="A0A3N4MCF6"/>
<protein>
    <submittedName>
        <fullName evidence="2">Uncharacterized protein</fullName>
    </submittedName>
</protein>
<evidence type="ECO:0000313" key="2">
    <source>
        <dbReference type="EMBL" id="RPB29671.1"/>
    </source>
</evidence>
<gene>
    <name evidence="2" type="ORF">L211DRAFT_32986</name>
</gene>
<organism evidence="2 3">
    <name type="scientific">Terfezia boudieri ATCC MYA-4762</name>
    <dbReference type="NCBI Taxonomy" id="1051890"/>
    <lineage>
        <taxon>Eukaryota</taxon>
        <taxon>Fungi</taxon>
        <taxon>Dikarya</taxon>
        <taxon>Ascomycota</taxon>
        <taxon>Pezizomycotina</taxon>
        <taxon>Pezizomycetes</taxon>
        <taxon>Pezizales</taxon>
        <taxon>Pezizaceae</taxon>
        <taxon>Terfezia</taxon>
    </lineage>
</organism>
<keyword evidence="1" id="KW-0812">Transmembrane</keyword>
<sequence>MEESYNAPPMHIMQCQCERPLFLARQTYSSVIDAFPYLRIVDTYLITLSFNIAYAAVYR</sequence>
<proteinExistence type="predicted"/>
<name>A0A3N4MCF6_9PEZI</name>
<dbReference type="Proteomes" id="UP000267821">
    <property type="component" value="Unassembled WGS sequence"/>
</dbReference>
<reference evidence="2 3" key="1">
    <citation type="journal article" date="2018" name="Nat. Ecol. Evol.">
        <title>Pezizomycetes genomes reveal the molecular basis of ectomycorrhizal truffle lifestyle.</title>
        <authorList>
            <person name="Murat C."/>
            <person name="Payen T."/>
            <person name="Noel B."/>
            <person name="Kuo A."/>
            <person name="Morin E."/>
            <person name="Chen J."/>
            <person name="Kohler A."/>
            <person name="Krizsan K."/>
            <person name="Balestrini R."/>
            <person name="Da Silva C."/>
            <person name="Montanini B."/>
            <person name="Hainaut M."/>
            <person name="Levati E."/>
            <person name="Barry K.W."/>
            <person name="Belfiori B."/>
            <person name="Cichocki N."/>
            <person name="Clum A."/>
            <person name="Dockter R.B."/>
            <person name="Fauchery L."/>
            <person name="Guy J."/>
            <person name="Iotti M."/>
            <person name="Le Tacon F."/>
            <person name="Lindquist E.A."/>
            <person name="Lipzen A."/>
            <person name="Malagnac F."/>
            <person name="Mello A."/>
            <person name="Molinier V."/>
            <person name="Miyauchi S."/>
            <person name="Poulain J."/>
            <person name="Riccioni C."/>
            <person name="Rubini A."/>
            <person name="Sitrit Y."/>
            <person name="Splivallo R."/>
            <person name="Traeger S."/>
            <person name="Wang M."/>
            <person name="Zifcakova L."/>
            <person name="Wipf D."/>
            <person name="Zambonelli A."/>
            <person name="Paolocci F."/>
            <person name="Nowrousian M."/>
            <person name="Ottonello S."/>
            <person name="Baldrian P."/>
            <person name="Spatafora J.W."/>
            <person name="Henrissat B."/>
            <person name="Nagy L.G."/>
            <person name="Aury J.M."/>
            <person name="Wincker P."/>
            <person name="Grigoriev I.V."/>
            <person name="Bonfante P."/>
            <person name="Martin F.M."/>
        </authorList>
    </citation>
    <scope>NUCLEOTIDE SEQUENCE [LARGE SCALE GENOMIC DNA]</scope>
    <source>
        <strain evidence="2 3">ATCC MYA-4762</strain>
    </source>
</reference>
<keyword evidence="3" id="KW-1185">Reference proteome</keyword>
<feature type="transmembrane region" description="Helical" evidence="1">
    <location>
        <begin position="37"/>
        <end position="57"/>
    </location>
</feature>
<evidence type="ECO:0000256" key="1">
    <source>
        <dbReference type="SAM" id="Phobius"/>
    </source>
</evidence>
<accession>A0A3N4MCF6</accession>
<keyword evidence="1" id="KW-1133">Transmembrane helix</keyword>
<evidence type="ECO:0000313" key="3">
    <source>
        <dbReference type="Proteomes" id="UP000267821"/>
    </source>
</evidence>
<keyword evidence="1" id="KW-0472">Membrane</keyword>
<dbReference type="InParanoid" id="A0A3N4MCF6"/>
<dbReference type="EMBL" id="ML121527">
    <property type="protein sequence ID" value="RPB29671.1"/>
    <property type="molecule type" value="Genomic_DNA"/>
</dbReference>